<gene>
    <name evidence="9" type="primary">PARPA_08364.1 scaffold 32756</name>
</gene>
<feature type="transmembrane region" description="Helical" evidence="7">
    <location>
        <begin position="344"/>
        <end position="369"/>
    </location>
</feature>
<keyword evidence="5 7" id="KW-0472">Membrane</keyword>
<dbReference type="OrthoDB" id="1684102at2759"/>
<dbReference type="Proteomes" id="UP000054107">
    <property type="component" value="Unassembled WGS sequence"/>
</dbReference>
<dbReference type="PANTHER" id="PTHR22950">
    <property type="entry name" value="AMINO ACID TRANSPORTER"/>
    <property type="match status" value="1"/>
</dbReference>
<protein>
    <recommendedName>
        <fullName evidence="8">Amino acid transporter transmembrane domain-containing protein</fullName>
    </recommendedName>
</protein>
<feature type="transmembrane region" description="Helical" evidence="7">
    <location>
        <begin position="536"/>
        <end position="560"/>
    </location>
</feature>
<evidence type="ECO:0000256" key="4">
    <source>
        <dbReference type="ARBA" id="ARBA00022989"/>
    </source>
</evidence>
<feature type="transmembrane region" description="Helical" evidence="7">
    <location>
        <begin position="605"/>
        <end position="626"/>
    </location>
</feature>
<evidence type="ECO:0000256" key="6">
    <source>
        <dbReference type="SAM" id="MobiDB-lite"/>
    </source>
</evidence>
<proteinExistence type="inferred from homology"/>
<accession>A0A0B7NFP4</accession>
<evidence type="ECO:0000256" key="2">
    <source>
        <dbReference type="ARBA" id="ARBA00008066"/>
    </source>
</evidence>
<reference evidence="9 10" key="1">
    <citation type="submission" date="2014-09" db="EMBL/GenBank/DDBJ databases">
        <authorList>
            <person name="Ellenberger Sabrina"/>
        </authorList>
    </citation>
    <scope>NUCLEOTIDE SEQUENCE [LARGE SCALE GENOMIC DNA]</scope>
    <source>
        <strain evidence="9 10">CBS 412.66</strain>
    </source>
</reference>
<dbReference type="PANTHER" id="PTHR22950:SF666">
    <property type="entry name" value="VACUOLAR AMINO ACID TRANSPORTER 4"/>
    <property type="match status" value="1"/>
</dbReference>
<evidence type="ECO:0000256" key="7">
    <source>
        <dbReference type="SAM" id="Phobius"/>
    </source>
</evidence>
<feature type="transmembrane region" description="Helical" evidence="7">
    <location>
        <begin position="492"/>
        <end position="516"/>
    </location>
</feature>
<dbReference type="EMBL" id="LN731032">
    <property type="protein sequence ID" value="CEP14200.1"/>
    <property type="molecule type" value="Genomic_DNA"/>
</dbReference>
<evidence type="ECO:0000256" key="1">
    <source>
        <dbReference type="ARBA" id="ARBA00004141"/>
    </source>
</evidence>
<comment type="subcellular location">
    <subcellularLocation>
        <location evidence="1">Membrane</location>
        <topology evidence="1">Multi-pass membrane protein</topology>
    </subcellularLocation>
</comment>
<feature type="transmembrane region" description="Helical" evidence="7">
    <location>
        <begin position="302"/>
        <end position="323"/>
    </location>
</feature>
<dbReference type="GO" id="GO:0005774">
    <property type="term" value="C:vacuolar membrane"/>
    <property type="evidence" value="ECO:0007669"/>
    <property type="project" value="TreeGrafter"/>
</dbReference>
<name>A0A0B7NFP4_9FUNG</name>
<evidence type="ECO:0000256" key="3">
    <source>
        <dbReference type="ARBA" id="ARBA00022692"/>
    </source>
</evidence>
<keyword evidence="4 7" id="KW-1133">Transmembrane helix</keyword>
<feature type="domain" description="Amino acid transporter transmembrane" evidence="8">
    <location>
        <begin position="269"/>
        <end position="658"/>
    </location>
</feature>
<evidence type="ECO:0000313" key="9">
    <source>
        <dbReference type="EMBL" id="CEP14200.1"/>
    </source>
</evidence>
<feature type="transmembrane region" description="Helical" evidence="7">
    <location>
        <begin position="581"/>
        <end position="599"/>
    </location>
</feature>
<dbReference type="GO" id="GO:0015179">
    <property type="term" value="F:L-amino acid transmembrane transporter activity"/>
    <property type="evidence" value="ECO:0007669"/>
    <property type="project" value="TreeGrafter"/>
</dbReference>
<feature type="transmembrane region" description="Helical" evidence="7">
    <location>
        <begin position="416"/>
        <end position="438"/>
    </location>
</feature>
<keyword evidence="10" id="KW-1185">Reference proteome</keyword>
<comment type="similarity">
    <text evidence="2">Belongs to the amino acid/polyamine transporter 2 family.</text>
</comment>
<feature type="region of interest" description="Disordered" evidence="6">
    <location>
        <begin position="116"/>
        <end position="144"/>
    </location>
</feature>
<dbReference type="InterPro" id="IPR013057">
    <property type="entry name" value="AA_transpt_TM"/>
</dbReference>
<evidence type="ECO:0000259" key="8">
    <source>
        <dbReference type="Pfam" id="PF01490"/>
    </source>
</evidence>
<organism evidence="9 10">
    <name type="scientific">Parasitella parasitica</name>
    <dbReference type="NCBI Taxonomy" id="35722"/>
    <lineage>
        <taxon>Eukaryota</taxon>
        <taxon>Fungi</taxon>
        <taxon>Fungi incertae sedis</taxon>
        <taxon>Mucoromycota</taxon>
        <taxon>Mucoromycotina</taxon>
        <taxon>Mucoromycetes</taxon>
        <taxon>Mucorales</taxon>
        <taxon>Mucorineae</taxon>
        <taxon>Mucoraceae</taxon>
        <taxon>Parasitella</taxon>
    </lineage>
</organism>
<keyword evidence="3 7" id="KW-0812">Transmembrane</keyword>
<evidence type="ECO:0000313" key="10">
    <source>
        <dbReference type="Proteomes" id="UP000054107"/>
    </source>
</evidence>
<dbReference type="STRING" id="35722.A0A0B7NFP4"/>
<evidence type="ECO:0000256" key="5">
    <source>
        <dbReference type="ARBA" id="ARBA00023136"/>
    </source>
</evidence>
<feature type="transmembrane region" description="Helical" evidence="7">
    <location>
        <begin position="638"/>
        <end position="656"/>
    </location>
</feature>
<dbReference type="AlphaFoldDB" id="A0A0B7NFP4"/>
<dbReference type="Pfam" id="PF01490">
    <property type="entry name" value="Aa_trans"/>
    <property type="match status" value="1"/>
</dbReference>
<feature type="transmembrane region" description="Helical" evidence="7">
    <location>
        <begin position="384"/>
        <end position="404"/>
    </location>
</feature>
<feature type="transmembrane region" description="Helical" evidence="7">
    <location>
        <begin position="276"/>
        <end position="296"/>
    </location>
</feature>
<sequence>MTSNNFNNNTAITDKTIVSLVQQHLVHDSSTIHSENSSNNNSSAHSTTIIAEDANNNTSPPIDAEIPVPYHLPGAAITHDIYSHANSLVMAAHSLPRSKSFSDLKQKAGKLIHDDEVGSTNTSIHGGGSEYDSSEDFENLDKPGGFRRFHIQQQHRLATAQPSEILNHNPAFQELFRPDSMCSAESRQDYTSGLYQVDTAGVSQPATRHFLEYLALTSVINQFAGEDLSDSEDSQLLVDDEEQQFSEQTALLPNKRRRHSIKQHKKSEHKANITKTLFLLFKAFIGSGILFLPKAFSNGGLVFSIFTMWLMGGISLYCFLLLLDCKQHISGSYGDIGGHLYGSWMRSIVLFSIAISQMGFMCGGTIFIVQNVIEAVQALSGNTIHLNATAVFVMLAIMLIPLVLIRNIAKLSPTALLSDVLIVGGLICLLTFDVVEIFEEGIASPKTGPGIHWLFNSANFSVFIGTAVYSFEGIGLIIPIRDSMEKPEKFPGVLALVMILVASTLCSIGALGYVAFGENVKTVALLNLPAGILPNSVQLGYAVAVLLSNALTLFPTIRIIEQALFGDRTGKHNLYIKWQKNILRATIVFLGTLIAWFGANDLDKFISLIGSVCCCPLSLIFPPLFHLALPTTKGSKRIIDMLLIGFGVVVMLFTFYNTSKQWAISG</sequence>
<feature type="transmembrane region" description="Helical" evidence="7">
    <location>
        <begin position="458"/>
        <end position="480"/>
    </location>
</feature>